<evidence type="ECO:0000256" key="2">
    <source>
        <dbReference type="ARBA" id="ARBA00023002"/>
    </source>
</evidence>
<feature type="domain" description="NAD-dependent epimerase/dehydratase" evidence="4">
    <location>
        <begin position="6"/>
        <end position="167"/>
    </location>
</feature>
<dbReference type="InterPro" id="IPR001509">
    <property type="entry name" value="Epimerase_deHydtase"/>
</dbReference>
<dbReference type="PATRIC" id="fig|1619313.3.peg.4055"/>
<evidence type="ECO:0000259" key="4">
    <source>
        <dbReference type="Pfam" id="PF01370"/>
    </source>
</evidence>
<keyword evidence="6" id="KW-1185">Reference proteome</keyword>
<dbReference type="Gene3D" id="3.40.50.720">
    <property type="entry name" value="NAD(P)-binding Rossmann-like Domain"/>
    <property type="match status" value="1"/>
</dbReference>
<evidence type="ECO:0000256" key="1">
    <source>
        <dbReference type="ARBA" id="ARBA00007637"/>
    </source>
</evidence>
<reference evidence="6" key="1">
    <citation type="submission" date="2015-11" db="EMBL/GenBank/DDBJ databases">
        <authorList>
            <person name="Blom J."/>
        </authorList>
    </citation>
    <scope>NUCLEOTIDE SEQUENCE [LARGE SCALE GENOMIC DNA]</scope>
    <source>
        <plasmid evidence="6">pEM01</plasmid>
    </source>
</reference>
<proteinExistence type="inferred from homology"/>
<keyword evidence="2" id="KW-0560">Oxidoreductase</keyword>
<dbReference type="PANTHER" id="PTHR43103:SF5">
    <property type="entry name" value="4-EPIMERASE, PUTATIVE (AFU_ORTHOLOGUE AFUA_7G00360)-RELATED"/>
    <property type="match status" value="1"/>
</dbReference>
<evidence type="ECO:0000313" key="6">
    <source>
        <dbReference type="Proteomes" id="UP000059419"/>
    </source>
</evidence>
<sequence length="250" mass="27413">MAVKKILLTGASGRIGRTCFKAMRKTYDFILTDLHKPDDEIGSPHQFFQADLSVPGAAEKLLAESEPDAIVHLAGIPDPDATFEQLLPANILSTTWLLQAAAASSCRRFVFASSAQTIEGYPVDVQIHPGLAVAPANLYGVTKCYGEALCSFYATQHGLSCVALRIGAFEPKDVNALKSARDYSAWLSPEDAVKLITRAIEAENVTFFIGYGISDNRFKRFDLSRTREVLGYQPTDDAFREYKPGPVLFE</sequence>
<evidence type="ECO:0000313" key="5">
    <source>
        <dbReference type="EMBL" id="CUU26129.1"/>
    </source>
</evidence>
<dbReference type="KEGG" id="ege:EM595_p0433"/>
<geneLocation type="plasmid" evidence="6">
    <name>pEM01</name>
</geneLocation>
<dbReference type="InterPro" id="IPR036291">
    <property type="entry name" value="NAD(P)-bd_dom_sf"/>
</dbReference>
<dbReference type="RefSeq" id="WP_067436657.1">
    <property type="nucleotide sequence ID" value="NZ_JBQRBZ010000002.1"/>
</dbReference>
<accession>A0A0U5GTG1</accession>
<dbReference type="CDD" id="cd08946">
    <property type="entry name" value="SDR_e"/>
    <property type="match status" value="1"/>
</dbReference>
<dbReference type="EMBL" id="LN907828">
    <property type="protein sequence ID" value="CUU26129.1"/>
    <property type="molecule type" value="Genomic_DNA"/>
</dbReference>
<gene>
    <name evidence="5" type="ORF">EM595_p0433</name>
</gene>
<evidence type="ECO:0000256" key="3">
    <source>
        <dbReference type="ARBA" id="ARBA00023027"/>
    </source>
</evidence>
<protein>
    <submittedName>
        <fullName evidence="5">Epimerase</fullName>
    </submittedName>
</protein>
<keyword evidence="3" id="KW-0520">NAD</keyword>
<dbReference type="AlphaFoldDB" id="A0A0U5GTG1"/>
<name>A0A0U5GTG1_9GAMM</name>
<dbReference type="OrthoDB" id="9779902at2"/>
<dbReference type="SUPFAM" id="SSF51735">
    <property type="entry name" value="NAD(P)-binding Rossmann-fold domains"/>
    <property type="match status" value="1"/>
</dbReference>
<dbReference type="PANTHER" id="PTHR43103">
    <property type="entry name" value="NUCLEOSIDE-DIPHOSPHATE-SUGAR EPIMERASE"/>
    <property type="match status" value="1"/>
</dbReference>
<dbReference type="GO" id="GO:0016491">
    <property type="term" value="F:oxidoreductase activity"/>
    <property type="evidence" value="ECO:0007669"/>
    <property type="project" value="UniProtKB-KW"/>
</dbReference>
<organism evidence="5 6">
    <name type="scientific">Duffyella gerundensis</name>
    <dbReference type="NCBI Taxonomy" id="1619313"/>
    <lineage>
        <taxon>Bacteria</taxon>
        <taxon>Pseudomonadati</taxon>
        <taxon>Pseudomonadota</taxon>
        <taxon>Gammaproteobacteria</taxon>
        <taxon>Enterobacterales</taxon>
        <taxon>Erwiniaceae</taxon>
        <taxon>Duffyella</taxon>
    </lineage>
</organism>
<comment type="similarity">
    <text evidence="1">Belongs to the NAD(P)-dependent epimerase/dehydratase family.</text>
</comment>
<dbReference type="Proteomes" id="UP000059419">
    <property type="component" value="Plasmid pEM01"/>
</dbReference>
<dbReference type="Pfam" id="PF01370">
    <property type="entry name" value="Epimerase"/>
    <property type="match status" value="1"/>
</dbReference>